<dbReference type="Proteomes" id="UP000705283">
    <property type="component" value="Unassembled WGS sequence"/>
</dbReference>
<dbReference type="EMBL" id="JADMKS010000002">
    <property type="protein sequence ID" value="MBF6635963.1"/>
    <property type="molecule type" value="Genomic_DNA"/>
</dbReference>
<evidence type="ECO:0000256" key="1">
    <source>
        <dbReference type="ARBA" id="ARBA00000929"/>
    </source>
</evidence>
<evidence type="ECO:0000256" key="5">
    <source>
        <dbReference type="ARBA" id="ARBA00015109"/>
    </source>
</evidence>
<dbReference type="GO" id="GO:0004333">
    <property type="term" value="F:fumarate hydratase activity"/>
    <property type="evidence" value="ECO:0007669"/>
    <property type="project" value="UniProtKB-EC"/>
</dbReference>
<comment type="caution">
    <text evidence="7">The sequence shown here is derived from an EMBL/GenBank/DDBJ whole genome shotgun (WGS) entry which is preliminary data.</text>
</comment>
<evidence type="ECO:0000256" key="4">
    <source>
        <dbReference type="ARBA" id="ARBA00012921"/>
    </source>
</evidence>
<name>A0AA40WZU9_9GAMM</name>
<dbReference type="InterPro" id="IPR024493">
    <property type="entry name" value="FumD"/>
</dbReference>
<evidence type="ECO:0000256" key="6">
    <source>
        <dbReference type="ARBA" id="ARBA00023239"/>
    </source>
</evidence>
<organism evidence="7 8">
    <name type="scientific">Rouxiella silvae</name>
    <dbReference type="NCBI Taxonomy" id="1646373"/>
    <lineage>
        <taxon>Bacteria</taxon>
        <taxon>Pseudomonadati</taxon>
        <taxon>Pseudomonadota</taxon>
        <taxon>Gammaproteobacteria</taxon>
        <taxon>Enterobacterales</taxon>
        <taxon>Yersiniaceae</taxon>
        <taxon>Rouxiella</taxon>
    </lineage>
</organism>
<comment type="catalytic activity">
    <reaction evidence="1">
        <text>(S)-malate = fumarate + H2O</text>
        <dbReference type="Rhea" id="RHEA:12460"/>
        <dbReference type="ChEBI" id="CHEBI:15377"/>
        <dbReference type="ChEBI" id="CHEBI:15589"/>
        <dbReference type="ChEBI" id="CHEBI:29806"/>
        <dbReference type="EC" id="4.2.1.2"/>
    </reaction>
</comment>
<comment type="function">
    <text evidence="2">In vitro catalyzes the addition of water to fumarate, forming malate. Cannot catalyze the reverse reaction. Cannot use the cis-isomer maleate as substrate.</text>
</comment>
<dbReference type="AlphaFoldDB" id="A0AA40WZU9"/>
<dbReference type="RefSeq" id="WP_194977584.1">
    <property type="nucleotide sequence ID" value="NZ_JADMKS010000002.1"/>
</dbReference>
<dbReference type="Pfam" id="PF10965">
    <property type="entry name" value="DUF2767"/>
    <property type="match status" value="1"/>
</dbReference>
<sequence length="88" mass="10005">MSYEEPNALYAEACKLIGDTAFHFAVMGKETNKSEIADFLKSTLREKKESQQSVEKSLLYAIKLLEESFDNESKESKSAFEDKACQKK</sequence>
<proteinExistence type="inferred from homology"/>
<reference evidence="7" key="2">
    <citation type="submission" date="2022-09" db="EMBL/GenBank/DDBJ databases">
        <title>Rouxiella aceris sp. nov., isolated from tree sap and emended description of the genus Rhouxiella.</title>
        <authorList>
            <person name="Kim I.S."/>
        </authorList>
    </citation>
    <scope>NUCLEOTIDE SEQUENCE</scope>
    <source>
        <strain evidence="7">SAP-2</strain>
    </source>
</reference>
<evidence type="ECO:0000313" key="7">
    <source>
        <dbReference type="EMBL" id="MBF6635963.1"/>
    </source>
</evidence>
<evidence type="ECO:0000256" key="2">
    <source>
        <dbReference type="ARBA" id="ARBA00003131"/>
    </source>
</evidence>
<gene>
    <name evidence="7" type="ORF">ITX54_04700</name>
</gene>
<comment type="similarity">
    <text evidence="3">Belongs to the FumD family.</text>
</comment>
<accession>A0AA40WZU9</accession>
<evidence type="ECO:0000313" key="8">
    <source>
        <dbReference type="Proteomes" id="UP000705283"/>
    </source>
</evidence>
<evidence type="ECO:0000256" key="3">
    <source>
        <dbReference type="ARBA" id="ARBA00010181"/>
    </source>
</evidence>
<reference evidence="7" key="1">
    <citation type="submission" date="2020-11" db="EMBL/GenBank/DDBJ databases">
        <authorList>
            <person name="Lee S.D."/>
        </authorList>
    </citation>
    <scope>NUCLEOTIDE SEQUENCE</scope>
    <source>
        <strain evidence="7">SAP-2</strain>
    </source>
</reference>
<keyword evidence="6" id="KW-0456">Lyase</keyword>
<dbReference type="EC" id="4.2.1.2" evidence="4"/>
<protein>
    <recommendedName>
        <fullName evidence="5">Fumarase D</fullName>
        <ecNumber evidence="4">4.2.1.2</ecNumber>
    </recommendedName>
</protein>